<evidence type="ECO:0008006" key="4">
    <source>
        <dbReference type="Google" id="ProtNLM"/>
    </source>
</evidence>
<sequence>MMGKWFKYVLKFGLVFAIVAGALFYWLRPLLVKIESTTIADGIHVKFRVQGTNVEEYSNEAWKPYFAKGVNMGATVPGHFPGELVVSEDDYERWFEMIQGMGSNVVRIYTIMMPEFYEALVKYNRTHQKNPLFFIQGIWSPEEQLIEGQDAYDPHIKQKFEQEIKDAVAAVYGKTTLTPEPHSGKAGGAYKYNAGPYLMGWIVGTEWDPKMVKGTNDLHADIADYEGKHFRNKPGASAFEKWLALMMDTAAQTEIQYGWQHPIAFANWVTTDPLEHPGEPLFEEDLVSVDPAHIEAVDWETGYFASYHVYPYYPDFFSFDSSFQTMTNSKGEIDSYTTYLHKLKEAHPDMPVMITEYGVPASLGVAHLGMLGRNQGGHNEKQQGEIDADLLQEIHGAGYSGAILFTWQDEWFKKTWNTQRYDEADRRAYWYNTLTNESFFGVLGMFPSKDDDIHIDGDASDWDRLGNDKKRLDVQVPGFEEIWATHDEGYLYLMAKLSEPFDPSRQSIYLGADTIAGGNRHAPQLHGVTLDEGLETLIELSDENKGRMLIASNYDLHARLYERSGLPDIDPKEKQDDSGIFKPWKLAVNYLLEYPDSRFNHPFGDVEVGQLERGYTDPSRPDYNSKAMWQAQGKVLEMRIPWMLLGFSDPSSLSVINYNQTSRSKFEVTQVEGVRIVPWIVQDDKVLGREDSAAAEPYPVSRLPRYTWQRWEDKVNYVERLKQSYSIMKEAMQKIDGPVNNTSGS</sequence>
<dbReference type="EMBL" id="JANQBD010000048">
    <property type="protein sequence ID" value="MCR8636623.1"/>
    <property type="molecule type" value="Genomic_DNA"/>
</dbReference>
<dbReference type="Proteomes" id="UP001300012">
    <property type="component" value="Unassembled WGS sequence"/>
</dbReference>
<dbReference type="Gene3D" id="3.20.20.80">
    <property type="entry name" value="Glycosidases"/>
    <property type="match status" value="2"/>
</dbReference>
<dbReference type="InterPro" id="IPR017853">
    <property type="entry name" value="GH"/>
</dbReference>
<keyword evidence="1" id="KW-1133">Transmembrane helix</keyword>
<feature type="transmembrane region" description="Helical" evidence="1">
    <location>
        <begin position="9"/>
        <end position="27"/>
    </location>
</feature>
<keyword evidence="3" id="KW-1185">Reference proteome</keyword>
<keyword evidence="1" id="KW-0812">Transmembrane</keyword>
<evidence type="ECO:0000256" key="1">
    <source>
        <dbReference type="SAM" id="Phobius"/>
    </source>
</evidence>
<organism evidence="2 3">
    <name type="scientific">Paenibacillus radicis</name>
    <name type="common">ex Xue et al. 2023</name>
    <dbReference type="NCBI Taxonomy" id="2972489"/>
    <lineage>
        <taxon>Bacteria</taxon>
        <taxon>Bacillati</taxon>
        <taxon>Bacillota</taxon>
        <taxon>Bacilli</taxon>
        <taxon>Bacillales</taxon>
        <taxon>Paenibacillaceae</taxon>
        <taxon>Paenibacillus</taxon>
    </lineage>
</organism>
<proteinExistence type="predicted"/>
<comment type="caution">
    <text evidence="2">The sequence shown here is derived from an EMBL/GenBank/DDBJ whole genome shotgun (WGS) entry which is preliminary data.</text>
</comment>
<evidence type="ECO:0000313" key="3">
    <source>
        <dbReference type="Proteomes" id="UP001300012"/>
    </source>
</evidence>
<name>A0ABT1YTW4_9BACL</name>
<dbReference type="RefSeq" id="WP_258218119.1">
    <property type="nucleotide sequence ID" value="NZ_JANQBD010000048.1"/>
</dbReference>
<dbReference type="SUPFAM" id="SSF51445">
    <property type="entry name" value="(Trans)glycosidases"/>
    <property type="match status" value="1"/>
</dbReference>
<reference evidence="2 3" key="1">
    <citation type="submission" date="2022-08" db="EMBL/GenBank/DDBJ databases">
        <title>Paenibacillus endoradicis sp. nov., Paenibacillus radicibacter sp. nov and Paenibacillus pararadicis sp. nov., three cold-adapted plant growth-promoting bacteria isolated from root of Larix gmelinii in Great Khingan.</title>
        <authorList>
            <person name="Xue H."/>
        </authorList>
    </citation>
    <scope>NUCLEOTIDE SEQUENCE [LARGE SCALE GENOMIC DNA]</scope>
    <source>
        <strain evidence="2 3">N5-1-1-5</strain>
    </source>
</reference>
<accession>A0ABT1YTW4</accession>
<evidence type="ECO:0000313" key="2">
    <source>
        <dbReference type="EMBL" id="MCR8636623.1"/>
    </source>
</evidence>
<keyword evidence="1" id="KW-0472">Membrane</keyword>
<gene>
    <name evidence="2" type="ORF">NV381_36170</name>
</gene>
<protein>
    <recommendedName>
        <fullName evidence="4">Family 2 glycosyl transferase</fullName>
    </recommendedName>
</protein>